<dbReference type="AlphaFoldDB" id="A0AAD4CY65"/>
<dbReference type="EMBL" id="VCAU01000002">
    <property type="protein sequence ID" value="KAF9894904.1"/>
    <property type="molecule type" value="Genomic_DNA"/>
</dbReference>
<dbReference type="Proteomes" id="UP001194746">
    <property type="component" value="Unassembled WGS sequence"/>
</dbReference>
<reference evidence="2" key="1">
    <citation type="journal article" date="2019" name="Beilstein J. Org. Chem.">
        <title>Nanangenines: drimane sesquiterpenoids as the dominant metabolite cohort of a novel Australian fungus, Aspergillus nanangensis.</title>
        <authorList>
            <person name="Lacey H.J."/>
            <person name="Gilchrist C.L.M."/>
            <person name="Crombie A."/>
            <person name="Kalaitzis J.A."/>
            <person name="Vuong D."/>
            <person name="Rutledge P.J."/>
            <person name="Turner P."/>
            <person name="Pitt J.I."/>
            <person name="Lacey E."/>
            <person name="Chooi Y.H."/>
            <person name="Piggott A.M."/>
        </authorList>
    </citation>
    <scope>NUCLEOTIDE SEQUENCE</scope>
    <source>
        <strain evidence="2">MST-FP2251</strain>
    </source>
</reference>
<feature type="transmembrane region" description="Helical" evidence="1">
    <location>
        <begin position="418"/>
        <end position="441"/>
    </location>
</feature>
<keyword evidence="1" id="KW-0472">Membrane</keyword>
<evidence type="ECO:0000256" key="1">
    <source>
        <dbReference type="SAM" id="Phobius"/>
    </source>
</evidence>
<protein>
    <submittedName>
        <fullName evidence="2">Uncharacterized protein</fullName>
    </submittedName>
</protein>
<sequence>MHHVNSTTIETQQLRYLDTGPLGNAFTYWLTDMGADGAGPQSMRDVYIGSLMQSRDTKAGPRDQWGNVKIPRIDPLASSTKADSDGWMSIGDNEGVESYSSLLGLPIVGLQDVQAKGDLQFTLETTYIDLSCPSINTVQAKNKSVDTFTLTCPECDVNEEKFRWLRCNKLLGSPFPIDPQLLINRPPLDDPGYSEPHQIIFRSSSVNEGVSIASCTVFQRMVEAAVVCVDRACSVAKIRQSHTDHRTPNITSFDYWATRVLDMITNTNTPPEGTYQSATMGVSSSELFMCDPTSAPVQGLQAGKGDCVDDWGFTNLSSLDLSVYAARASLLLNTGIHTLMAPTAFIGNLPTNNMTLYGPPHIPAEGLHAIANKYSLAKDDAFNLPMSFESLTESNPPFLGAATNATLFRYTEVYQPDYVWVALLAISAALLACLGIAGACLRFFTIVPNIFDPVMGLTFTNPYMPTCSAPGPLDAAERLRAVSNQNVRIGRAEDGGMAMGIAFGEVSQVTPLR</sequence>
<evidence type="ECO:0000313" key="3">
    <source>
        <dbReference type="Proteomes" id="UP001194746"/>
    </source>
</evidence>
<gene>
    <name evidence="2" type="ORF">FE257_004526</name>
</gene>
<proteinExistence type="predicted"/>
<accession>A0AAD4CY65</accession>
<organism evidence="2 3">
    <name type="scientific">Aspergillus nanangensis</name>
    <dbReference type="NCBI Taxonomy" id="2582783"/>
    <lineage>
        <taxon>Eukaryota</taxon>
        <taxon>Fungi</taxon>
        <taxon>Dikarya</taxon>
        <taxon>Ascomycota</taxon>
        <taxon>Pezizomycotina</taxon>
        <taxon>Eurotiomycetes</taxon>
        <taxon>Eurotiomycetidae</taxon>
        <taxon>Eurotiales</taxon>
        <taxon>Aspergillaceae</taxon>
        <taxon>Aspergillus</taxon>
        <taxon>Aspergillus subgen. Circumdati</taxon>
    </lineage>
</organism>
<comment type="caution">
    <text evidence="2">The sequence shown here is derived from an EMBL/GenBank/DDBJ whole genome shotgun (WGS) entry which is preliminary data.</text>
</comment>
<keyword evidence="1" id="KW-0812">Transmembrane</keyword>
<name>A0AAD4CY65_ASPNN</name>
<keyword evidence="1" id="KW-1133">Transmembrane helix</keyword>
<reference evidence="2" key="2">
    <citation type="submission" date="2020-02" db="EMBL/GenBank/DDBJ databases">
        <authorList>
            <person name="Gilchrist C.L.M."/>
            <person name="Chooi Y.-H."/>
        </authorList>
    </citation>
    <scope>NUCLEOTIDE SEQUENCE</scope>
    <source>
        <strain evidence="2">MST-FP2251</strain>
    </source>
</reference>
<keyword evidence="3" id="KW-1185">Reference proteome</keyword>
<evidence type="ECO:0000313" key="2">
    <source>
        <dbReference type="EMBL" id="KAF9894904.1"/>
    </source>
</evidence>